<keyword evidence="1" id="KW-1133">Transmembrane helix</keyword>
<dbReference type="OrthoDB" id="9840731at2"/>
<organism evidence="2 3">
    <name type="scientific">Chamaesiphon polymorphus CCALA 037</name>
    <dbReference type="NCBI Taxonomy" id="2107692"/>
    <lineage>
        <taxon>Bacteria</taxon>
        <taxon>Bacillati</taxon>
        <taxon>Cyanobacteriota</taxon>
        <taxon>Cyanophyceae</taxon>
        <taxon>Gomontiellales</taxon>
        <taxon>Chamaesiphonaceae</taxon>
        <taxon>Chamaesiphon</taxon>
    </lineage>
</organism>
<gene>
    <name evidence="2" type="ORF">C7B77_16985</name>
</gene>
<name>A0A2T1GBU1_9CYAN</name>
<dbReference type="RefSeq" id="WP_106307309.1">
    <property type="nucleotide sequence ID" value="NZ_PVWO01000231.1"/>
</dbReference>
<comment type="caution">
    <text evidence="2">The sequence shown here is derived from an EMBL/GenBank/DDBJ whole genome shotgun (WGS) entry which is preliminary data.</text>
</comment>
<evidence type="ECO:0000256" key="1">
    <source>
        <dbReference type="SAM" id="Phobius"/>
    </source>
</evidence>
<feature type="transmembrane region" description="Helical" evidence="1">
    <location>
        <begin position="7"/>
        <end position="27"/>
    </location>
</feature>
<dbReference type="AlphaFoldDB" id="A0A2T1GBU1"/>
<accession>A0A2T1GBU1</accession>
<reference evidence="2 3" key="1">
    <citation type="submission" date="2018-03" db="EMBL/GenBank/DDBJ databases">
        <title>The ancient ancestry and fast evolution of plastids.</title>
        <authorList>
            <person name="Moore K.R."/>
            <person name="Magnabosco C."/>
            <person name="Momper L."/>
            <person name="Gold D.A."/>
            <person name="Bosak T."/>
            <person name="Fournier G.P."/>
        </authorList>
    </citation>
    <scope>NUCLEOTIDE SEQUENCE [LARGE SCALE GENOMIC DNA]</scope>
    <source>
        <strain evidence="2 3">CCALA 037</strain>
    </source>
</reference>
<protein>
    <submittedName>
        <fullName evidence="2">Uncharacterized protein</fullName>
    </submittedName>
</protein>
<evidence type="ECO:0000313" key="3">
    <source>
        <dbReference type="Proteomes" id="UP000238937"/>
    </source>
</evidence>
<keyword evidence="1" id="KW-0812">Transmembrane</keyword>
<feature type="transmembrane region" description="Helical" evidence="1">
    <location>
        <begin position="47"/>
        <end position="69"/>
    </location>
</feature>
<dbReference type="Proteomes" id="UP000238937">
    <property type="component" value="Unassembled WGS sequence"/>
</dbReference>
<evidence type="ECO:0000313" key="2">
    <source>
        <dbReference type="EMBL" id="PSB54818.1"/>
    </source>
</evidence>
<sequence length="112" mass="12376">MELIPGIIAYFIGAYMCCVSRVFVWRIASHWSKIWVADASQADSQVLSLSVVITVLIVFGISVFIWSIVNHINYKFTEKGFLANGSAGLAIALAVNQNDWLNEIAGQMTYTS</sequence>
<keyword evidence="1" id="KW-0472">Membrane</keyword>
<keyword evidence="3" id="KW-1185">Reference proteome</keyword>
<dbReference type="EMBL" id="PVWO01000231">
    <property type="protein sequence ID" value="PSB54818.1"/>
    <property type="molecule type" value="Genomic_DNA"/>
</dbReference>
<proteinExistence type="predicted"/>